<dbReference type="Proteomes" id="UP001189429">
    <property type="component" value="Unassembled WGS sequence"/>
</dbReference>
<evidence type="ECO:0000256" key="1">
    <source>
        <dbReference type="SAM" id="MobiDB-lite"/>
    </source>
</evidence>
<evidence type="ECO:0000313" key="3">
    <source>
        <dbReference type="Proteomes" id="UP001189429"/>
    </source>
</evidence>
<dbReference type="EMBL" id="CAUYUJ010001938">
    <property type="protein sequence ID" value="CAK0798402.1"/>
    <property type="molecule type" value="Genomic_DNA"/>
</dbReference>
<accession>A0ABN9Q230</accession>
<feature type="region of interest" description="Disordered" evidence="1">
    <location>
        <begin position="98"/>
        <end position="141"/>
    </location>
</feature>
<comment type="caution">
    <text evidence="2">The sequence shown here is derived from an EMBL/GenBank/DDBJ whole genome shotgun (WGS) entry which is preliminary data.</text>
</comment>
<evidence type="ECO:0000313" key="2">
    <source>
        <dbReference type="EMBL" id="CAK0798402.1"/>
    </source>
</evidence>
<feature type="compositionally biased region" description="Basic and acidic residues" evidence="1">
    <location>
        <begin position="100"/>
        <end position="136"/>
    </location>
</feature>
<feature type="non-terminal residue" evidence="2">
    <location>
        <position position="1"/>
    </location>
</feature>
<sequence length="183" mass="20621">MSRLFHCEEQLRKQAEQLTKLKTQVDILRDCMSELSLRQHSAVTELSHIGSRLPAIVQHPTAQDEHLDTHRQRMDAQDERMRELEGQIVRLSTINSPLPAKDDLAHEAPPHVHGANKLEEHEPPSPQIPEEKETRPSEPPSYVLQARRLDNGAGYKMSRSVWDSCLFVGLSAIGPTVSAMTVV</sequence>
<reference evidence="2" key="1">
    <citation type="submission" date="2023-10" db="EMBL/GenBank/DDBJ databases">
        <authorList>
            <person name="Chen Y."/>
            <person name="Shah S."/>
            <person name="Dougan E. K."/>
            <person name="Thang M."/>
            <person name="Chan C."/>
        </authorList>
    </citation>
    <scope>NUCLEOTIDE SEQUENCE [LARGE SCALE GENOMIC DNA]</scope>
</reference>
<organism evidence="2 3">
    <name type="scientific">Prorocentrum cordatum</name>
    <dbReference type="NCBI Taxonomy" id="2364126"/>
    <lineage>
        <taxon>Eukaryota</taxon>
        <taxon>Sar</taxon>
        <taxon>Alveolata</taxon>
        <taxon>Dinophyceae</taxon>
        <taxon>Prorocentrales</taxon>
        <taxon>Prorocentraceae</taxon>
        <taxon>Prorocentrum</taxon>
    </lineage>
</organism>
<gene>
    <name evidence="2" type="ORF">PCOR1329_LOCUS7170</name>
</gene>
<feature type="non-terminal residue" evidence="2">
    <location>
        <position position="183"/>
    </location>
</feature>
<keyword evidence="3" id="KW-1185">Reference proteome</keyword>
<proteinExistence type="predicted"/>
<protein>
    <submittedName>
        <fullName evidence="2">Uncharacterized protein</fullName>
    </submittedName>
</protein>
<name>A0ABN9Q230_9DINO</name>